<dbReference type="InterPro" id="IPR010971">
    <property type="entry name" value="UbiH/COQ6"/>
</dbReference>
<evidence type="ECO:0000313" key="8">
    <source>
        <dbReference type="EMBL" id="UTO55812.1"/>
    </source>
</evidence>
<evidence type="ECO:0000256" key="6">
    <source>
        <dbReference type="ARBA" id="ARBA00023033"/>
    </source>
</evidence>
<dbReference type="InterPro" id="IPR018168">
    <property type="entry name" value="Ubi_Hdrlase_CS"/>
</dbReference>
<dbReference type="NCBIfam" id="TIGR01988">
    <property type="entry name" value="Ubi-OHases"/>
    <property type="match status" value="1"/>
</dbReference>
<sequence>MSSHLHYSVIVLGGGVNGIIAGIGLTQKGISTAIIDTNSCLLSTIGNKVFALSKKSQEILQNINIWKDIKKYCPVHDILIYDSDSPISIHYNDKIVHQNSMGYIVEGNHLASILKKHLEKLDIYTSTIYQSISVKEDFAEIILNNKKSLRASLIVCAEGKNSRMRTLLKIPTIEYDFQQSCIVCNISHKNNHNNTAIEYFLPNGPLAILPMDNYNTSSIAWTEKSNIVKMLTKLSKEDFEIVLQKKCKNYLKDIKLKSNILSYPVFLTFAKKMYKNRTILIGDAAHCIHPIAGQGLNLGLRDIDRLISNIESAIINGIDIGSDYILQNICRDRYFDNFSMTFATTGLNAIFSNKSCIIKIIRNIGMFSIENSPILKKILIKHAMGIGILN</sequence>
<feature type="domain" description="FAD-binding" evidence="7">
    <location>
        <begin position="7"/>
        <end position="310"/>
    </location>
</feature>
<evidence type="ECO:0000256" key="2">
    <source>
        <dbReference type="ARBA" id="ARBA00004749"/>
    </source>
</evidence>
<protein>
    <submittedName>
        <fullName evidence="8">FAD-dependent monooxygenase</fullName>
    </submittedName>
</protein>
<evidence type="ECO:0000256" key="3">
    <source>
        <dbReference type="ARBA" id="ARBA00022630"/>
    </source>
</evidence>
<dbReference type="GO" id="GO:0016705">
    <property type="term" value="F:oxidoreductase activity, acting on paired donors, with incorporation or reduction of molecular oxygen"/>
    <property type="evidence" value="ECO:0007669"/>
    <property type="project" value="InterPro"/>
</dbReference>
<dbReference type="Proteomes" id="UP001059985">
    <property type="component" value="Chromosome"/>
</dbReference>
<dbReference type="PROSITE" id="PS01304">
    <property type="entry name" value="UBIH"/>
    <property type="match status" value="1"/>
</dbReference>
<comment type="pathway">
    <text evidence="2">Cofactor biosynthesis; ubiquinone biosynthesis.</text>
</comment>
<evidence type="ECO:0000256" key="4">
    <source>
        <dbReference type="ARBA" id="ARBA00022827"/>
    </source>
</evidence>
<keyword evidence="11" id="KW-1185">Reference proteome</keyword>
<organism evidence="8 10">
    <name type="scientific">Neoehrlichia mikurensis</name>
    <dbReference type="NCBI Taxonomy" id="89586"/>
    <lineage>
        <taxon>Bacteria</taxon>
        <taxon>Pseudomonadati</taxon>
        <taxon>Pseudomonadota</taxon>
        <taxon>Alphaproteobacteria</taxon>
        <taxon>Rickettsiales</taxon>
        <taxon>Anaplasmataceae</taxon>
        <taxon>Candidatus Neoehrlichia</taxon>
    </lineage>
</organism>
<keyword evidence="5" id="KW-0560">Oxidoreductase</keyword>
<dbReference type="InterPro" id="IPR002938">
    <property type="entry name" value="FAD-bd"/>
</dbReference>
<dbReference type="RefSeq" id="WP_218194440.1">
    <property type="nucleotide sequence ID" value="NZ_CP054597.1"/>
</dbReference>
<dbReference type="Pfam" id="PF01494">
    <property type="entry name" value="FAD_binding_3"/>
    <property type="match status" value="1"/>
</dbReference>
<dbReference type="InterPro" id="IPR051205">
    <property type="entry name" value="UbiH/COQ6_monooxygenase"/>
</dbReference>
<evidence type="ECO:0000313" key="10">
    <source>
        <dbReference type="Proteomes" id="UP001059822"/>
    </source>
</evidence>
<name>A0A9Q9BTM7_9RICK</name>
<evidence type="ECO:0000313" key="11">
    <source>
        <dbReference type="Proteomes" id="UP001059985"/>
    </source>
</evidence>
<evidence type="ECO:0000259" key="7">
    <source>
        <dbReference type="Pfam" id="PF01494"/>
    </source>
</evidence>
<dbReference type="PANTHER" id="PTHR43876">
    <property type="entry name" value="UBIQUINONE BIOSYNTHESIS MONOOXYGENASE COQ6, MITOCHONDRIAL"/>
    <property type="match status" value="1"/>
</dbReference>
<comment type="cofactor">
    <cofactor evidence="1">
        <name>FAD</name>
        <dbReference type="ChEBI" id="CHEBI:57692"/>
    </cofactor>
</comment>
<dbReference type="EMBL" id="CP089285">
    <property type="protein sequence ID" value="UTO56727.1"/>
    <property type="molecule type" value="Genomic_DNA"/>
</dbReference>
<dbReference type="Proteomes" id="UP001059822">
    <property type="component" value="Chromosome"/>
</dbReference>
<evidence type="ECO:0000313" key="9">
    <source>
        <dbReference type="EMBL" id="UTO56727.1"/>
    </source>
</evidence>
<gene>
    <name evidence="9" type="ORF">LUA81_01950</name>
    <name evidence="8" type="ORF">LUA82_01970</name>
</gene>
<evidence type="ECO:0000256" key="5">
    <source>
        <dbReference type="ARBA" id="ARBA00023002"/>
    </source>
</evidence>
<dbReference type="GO" id="GO:0071949">
    <property type="term" value="F:FAD binding"/>
    <property type="evidence" value="ECO:0007669"/>
    <property type="project" value="InterPro"/>
</dbReference>
<accession>A0A9Q9BTM7</accession>
<reference evidence="8" key="1">
    <citation type="journal article" date="2022" name="Microorganisms">
        <title>Assembly and Comparison of Ca. Neoehrlichia mikurensis Genomes.</title>
        <authorList>
            <person name="Azagi T."/>
            <person name="Dirks R.P."/>
            <person name="Yebra-Pimentel E.S."/>
            <person name="Schaap P.J."/>
            <person name="Koehorst J.J."/>
            <person name="Esser H.J."/>
            <person name="Sprong H."/>
        </authorList>
    </citation>
    <scope>NUCLEOTIDE SEQUENCE</scope>
    <source>
        <strain evidence="9">18-2804</strain>
        <strain evidence="8">18-2837</strain>
    </source>
</reference>
<keyword evidence="6 8" id="KW-0503">Monooxygenase</keyword>
<dbReference type="GO" id="GO:0006744">
    <property type="term" value="P:ubiquinone biosynthetic process"/>
    <property type="evidence" value="ECO:0007669"/>
    <property type="project" value="InterPro"/>
</dbReference>
<evidence type="ECO:0000256" key="1">
    <source>
        <dbReference type="ARBA" id="ARBA00001974"/>
    </source>
</evidence>
<dbReference type="AlphaFoldDB" id="A0A9Q9BTM7"/>
<dbReference type="GO" id="GO:0004497">
    <property type="term" value="F:monooxygenase activity"/>
    <property type="evidence" value="ECO:0007669"/>
    <property type="project" value="UniProtKB-KW"/>
</dbReference>
<dbReference type="EMBL" id="CP089286">
    <property type="protein sequence ID" value="UTO55812.1"/>
    <property type="molecule type" value="Genomic_DNA"/>
</dbReference>
<keyword evidence="3" id="KW-0285">Flavoprotein</keyword>
<proteinExistence type="predicted"/>
<keyword evidence="4" id="KW-0274">FAD</keyword>
<dbReference type="PANTHER" id="PTHR43876:SF7">
    <property type="entry name" value="UBIQUINONE BIOSYNTHESIS MONOOXYGENASE COQ6, MITOCHONDRIAL"/>
    <property type="match status" value="1"/>
</dbReference>